<proteinExistence type="predicted"/>
<evidence type="ECO:0000313" key="2">
    <source>
        <dbReference type="Proteomes" id="UP001489719"/>
    </source>
</evidence>
<organism evidence="1 2">
    <name type="scientific">Lipomyces orientalis</name>
    <dbReference type="NCBI Taxonomy" id="1233043"/>
    <lineage>
        <taxon>Eukaryota</taxon>
        <taxon>Fungi</taxon>
        <taxon>Dikarya</taxon>
        <taxon>Ascomycota</taxon>
        <taxon>Saccharomycotina</taxon>
        <taxon>Lipomycetes</taxon>
        <taxon>Lipomycetales</taxon>
        <taxon>Lipomycetaceae</taxon>
        <taxon>Lipomyces</taxon>
    </lineage>
</organism>
<gene>
    <name evidence="1" type="ORF">V1517DRAFT_93156</name>
</gene>
<evidence type="ECO:0000313" key="1">
    <source>
        <dbReference type="EMBL" id="KAK9323506.1"/>
    </source>
</evidence>
<comment type="caution">
    <text evidence="1">The sequence shown here is derived from an EMBL/GenBank/DDBJ whole genome shotgun (WGS) entry which is preliminary data.</text>
</comment>
<protein>
    <submittedName>
        <fullName evidence="1">Major facilitator superfamily domain-containing protein</fullName>
    </submittedName>
</protein>
<dbReference type="EMBL" id="MU970060">
    <property type="protein sequence ID" value="KAK9323506.1"/>
    <property type="molecule type" value="Genomic_DNA"/>
</dbReference>
<keyword evidence="2" id="KW-1185">Reference proteome</keyword>
<name>A0ACC3TR97_9ASCO</name>
<reference evidence="2" key="1">
    <citation type="journal article" date="2024" name="Front. Bioeng. Biotechnol.">
        <title>Genome-scale model development and genomic sequencing of the oleaginous clade Lipomyces.</title>
        <authorList>
            <person name="Czajka J.J."/>
            <person name="Han Y."/>
            <person name="Kim J."/>
            <person name="Mondo S.J."/>
            <person name="Hofstad B.A."/>
            <person name="Robles A."/>
            <person name="Haridas S."/>
            <person name="Riley R."/>
            <person name="LaButti K."/>
            <person name="Pangilinan J."/>
            <person name="Andreopoulos W."/>
            <person name="Lipzen A."/>
            <person name="Yan J."/>
            <person name="Wang M."/>
            <person name="Ng V."/>
            <person name="Grigoriev I.V."/>
            <person name="Spatafora J.W."/>
            <person name="Magnuson J.K."/>
            <person name="Baker S.E."/>
            <person name="Pomraning K.R."/>
        </authorList>
    </citation>
    <scope>NUCLEOTIDE SEQUENCE [LARGE SCALE GENOMIC DNA]</scope>
    <source>
        <strain evidence="2">CBS 10300</strain>
    </source>
</reference>
<sequence>MSVRDLSDHSTSDVVVIYDKKAAQDCSGSNDSDLFQETTRDVGSEDTEDEAEVRDDILDMLELSLPLEKKETKLSIRDQNLVTWDGEGDSENPKNWSAKKKWFTTFIVSSFTFITPVSSSMVAPALATMAAEFQIMSDVESQLVLSIFILAYAVGPLFLGPLSEIYGRVPVLQLANLFYFVFNLACGFAKTRNQLLAFRFLSGLGGSAPLAIGGGVLGDTWRAHERGKSLAVYSLVPLLGPALGPIAGGFVVENSTWRWVFYATSIADAAIQVSGVFFLRETYAPKILSQKCKKLKKQTGNVNLRTEYDDGLHSLSSKLINSAVRPFRLLGTQPIVQVLAIYMAYIYGMMFLVLSTFPTLWTGRYHERSGISSLNYVALGVGFFIGAQVCAPLNDSIFRRLKARNKGHEKPEYRVPLMVPGSILVPVGLFWYGWTAQMHTHWILPDIGVGIFAIGTIVGFQCIQTYLVDTYTRYAASALAAATVLRSLAGFGFPLFAPTMYKALDYGWGNSVLAFVGIGLGVPAPLFLWRFGETLRQKSPFAAGGS</sequence>
<dbReference type="Proteomes" id="UP001489719">
    <property type="component" value="Unassembled WGS sequence"/>
</dbReference>
<accession>A0ACC3TR97</accession>